<dbReference type="GO" id="GO:1990961">
    <property type="term" value="P:xenobiotic detoxification by transmembrane export across the plasma membrane"/>
    <property type="evidence" value="ECO:0007669"/>
    <property type="project" value="InterPro"/>
</dbReference>
<feature type="transmembrane region" description="Helical" evidence="8">
    <location>
        <begin position="285"/>
        <end position="308"/>
    </location>
</feature>
<dbReference type="InterPro" id="IPR036259">
    <property type="entry name" value="MFS_trans_sf"/>
</dbReference>
<gene>
    <name evidence="10" type="ORF">F8O02_03145</name>
</gene>
<name>A0A7C8BUN4_9MICO</name>
<protein>
    <submittedName>
        <fullName evidence="10">Multidrug effflux MFS transporter</fullName>
    </submittedName>
</protein>
<feature type="transmembrane region" description="Helical" evidence="8">
    <location>
        <begin position="139"/>
        <end position="164"/>
    </location>
</feature>
<dbReference type="InterPro" id="IPR004812">
    <property type="entry name" value="Efflux_drug-R_Bcr/CmlA"/>
</dbReference>
<keyword evidence="5 8" id="KW-0812">Transmembrane</keyword>
<feature type="transmembrane region" description="Helical" evidence="8">
    <location>
        <begin position="227"/>
        <end position="248"/>
    </location>
</feature>
<evidence type="ECO:0000256" key="2">
    <source>
        <dbReference type="ARBA" id="ARBA00006236"/>
    </source>
</evidence>
<dbReference type="EMBL" id="WBKA01000002">
    <property type="protein sequence ID" value="KAB1632872.1"/>
    <property type="molecule type" value="Genomic_DNA"/>
</dbReference>
<dbReference type="Gene3D" id="1.20.1720.10">
    <property type="entry name" value="Multidrug resistance protein D"/>
    <property type="match status" value="1"/>
</dbReference>
<dbReference type="SUPFAM" id="SSF103473">
    <property type="entry name" value="MFS general substrate transporter"/>
    <property type="match status" value="1"/>
</dbReference>
<dbReference type="NCBIfam" id="TIGR00710">
    <property type="entry name" value="efflux_Bcr_CflA"/>
    <property type="match status" value="1"/>
</dbReference>
<feature type="transmembrane region" description="Helical" evidence="8">
    <location>
        <begin position="12"/>
        <end position="30"/>
    </location>
</feature>
<comment type="similarity">
    <text evidence="2">Belongs to the major facilitator superfamily. Bcr/CmlA family.</text>
</comment>
<dbReference type="GO" id="GO:0042910">
    <property type="term" value="F:xenobiotic transmembrane transporter activity"/>
    <property type="evidence" value="ECO:0007669"/>
    <property type="project" value="InterPro"/>
</dbReference>
<dbReference type="OrthoDB" id="9814303at2"/>
<reference evidence="10 11" key="1">
    <citation type="submission" date="2019-09" db="EMBL/GenBank/DDBJ databases">
        <title>Phylogeny of genus Pseudoclavibacter and closely related genus.</title>
        <authorList>
            <person name="Li Y."/>
        </authorList>
    </citation>
    <scope>NUCLEOTIDE SEQUENCE [LARGE SCALE GENOMIC DNA]</scope>
    <source>
        <strain evidence="10 11">JCM 16921</strain>
    </source>
</reference>
<dbReference type="PANTHER" id="PTHR23502">
    <property type="entry name" value="MAJOR FACILITATOR SUPERFAMILY"/>
    <property type="match status" value="1"/>
</dbReference>
<evidence type="ECO:0000256" key="5">
    <source>
        <dbReference type="ARBA" id="ARBA00022692"/>
    </source>
</evidence>
<dbReference type="AlphaFoldDB" id="A0A7C8BUN4"/>
<sequence length="409" mass="42015">MASLHPSAPKYGPALIGTLGLLSMVGPLATDMYLPGFPQVAEHLHASSGAVQLTLSLFMVGMGLGQLVWGPLSDIVGRRGPLVAAGAVFAVASLLAALAPDITWLTVWRFVQGFTGSAGVVIGRAIARDVSGGVELARLFGFIGIVNGLAPVLAPVLGGLLIGLIGWRGVLLVLTGIAALMLVASVLVLGESLPGERRLVGGMRALARSTATVLRDRSFLGFTLSQVFGFGVLFTWISSSSVVLQLLYGLDSTRFALCMAVFAVCTLVAGSLNTRLVRRVAMWRLLIGGLLIDVVMAGALLVVVLAWGGTLPPLWLLLVLACLVGAPFPLIMANSMTLGLARHGRGAGMASAVMGALQYGMAALVSPIVTITGSVSLTTVAVTMAVCALLAALSALVCAPESRSIAGLR</sequence>
<dbReference type="Pfam" id="PF07690">
    <property type="entry name" value="MFS_1"/>
    <property type="match status" value="1"/>
</dbReference>
<feature type="transmembrane region" description="Helical" evidence="8">
    <location>
        <begin position="375"/>
        <end position="399"/>
    </location>
</feature>
<accession>A0A7C8BUN4</accession>
<evidence type="ECO:0000256" key="7">
    <source>
        <dbReference type="ARBA" id="ARBA00023136"/>
    </source>
</evidence>
<evidence type="ECO:0000256" key="4">
    <source>
        <dbReference type="ARBA" id="ARBA00022475"/>
    </source>
</evidence>
<dbReference type="Proteomes" id="UP000481339">
    <property type="component" value="Unassembled WGS sequence"/>
</dbReference>
<keyword evidence="11" id="KW-1185">Reference proteome</keyword>
<dbReference type="InterPro" id="IPR020846">
    <property type="entry name" value="MFS_dom"/>
</dbReference>
<feature type="transmembrane region" description="Helical" evidence="8">
    <location>
        <begin position="254"/>
        <end position="273"/>
    </location>
</feature>
<evidence type="ECO:0000256" key="1">
    <source>
        <dbReference type="ARBA" id="ARBA00004651"/>
    </source>
</evidence>
<organism evidence="10 11">
    <name type="scientific">Pseudoclavibacter caeni</name>
    <dbReference type="NCBI Taxonomy" id="908846"/>
    <lineage>
        <taxon>Bacteria</taxon>
        <taxon>Bacillati</taxon>
        <taxon>Actinomycetota</taxon>
        <taxon>Actinomycetes</taxon>
        <taxon>Micrococcales</taxon>
        <taxon>Microbacteriaceae</taxon>
        <taxon>Pseudoclavibacter</taxon>
    </lineage>
</organism>
<evidence type="ECO:0000259" key="9">
    <source>
        <dbReference type="PROSITE" id="PS50850"/>
    </source>
</evidence>
<feature type="transmembrane region" description="Helical" evidence="8">
    <location>
        <begin position="50"/>
        <end position="70"/>
    </location>
</feature>
<proteinExistence type="inferred from homology"/>
<comment type="caution">
    <text evidence="10">The sequence shown here is derived from an EMBL/GenBank/DDBJ whole genome shotgun (WGS) entry which is preliminary data.</text>
</comment>
<feature type="transmembrane region" description="Helical" evidence="8">
    <location>
        <begin position="170"/>
        <end position="189"/>
    </location>
</feature>
<feature type="transmembrane region" description="Helical" evidence="8">
    <location>
        <begin position="82"/>
        <end position="100"/>
    </location>
</feature>
<evidence type="ECO:0000313" key="11">
    <source>
        <dbReference type="Proteomes" id="UP000481339"/>
    </source>
</evidence>
<feature type="domain" description="Major facilitator superfamily (MFS) profile" evidence="9">
    <location>
        <begin position="15"/>
        <end position="403"/>
    </location>
</feature>
<feature type="transmembrane region" description="Helical" evidence="8">
    <location>
        <begin position="314"/>
        <end position="334"/>
    </location>
</feature>
<keyword evidence="4" id="KW-1003">Cell membrane</keyword>
<feature type="transmembrane region" description="Helical" evidence="8">
    <location>
        <begin position="346"/>
        <end position="369"/>
    </location>
</feature>
<keyword evidence="7 8" id="KW-0472">Membrane</keyword>
<evidence type="ECO:0000256" key="8">
    <source>
        <dbReference type="SAM" id="Phobius"/>
    </source>
</evidence>
<dbReference type="PANTHER" id="PTHR23502:SF132">
    <property type="entry name" value="POLYAMINE TRANSPORTER 2-RELATED"/>
    <property type="match status" value="1"/>
</dbReference>
<dbReference type="RefSeq" id="WP_158035794.1">
    <property type="nucleotide sequence ID" value="NZ_BAAAZV010000003.1"/>
</dbReference>
<dbReference type="GO" id="GO:0005886">
    <property type="term" value="C:plasma membrane"/>
    <property type="evidence" value="ECO:0007669"/>
    <property type="project" value="UniProtKB-SubCell"/>
</dbReference>
<dbReference type="CDD" id="cd17320">
    <property type="entry name" value="MFS_MdfA_MDR_like"/>
    <property type="match status" value="1"/>
</dbReference>
<dbReference type="PROSITE" id="PS50850">
    <property type="entry name" value="MFS"/>
    <property type="match status" value="1"/>
</dbReference>
<keyword evidence="3" id="KW-0813">Transport</keyword>
<keyword evidence="6 8" id="KW-1133">Transmembrane helix</keyword>
<feature type="transmembrane region" description="Helical" evidence="8">
    <location>
        <begin position="106"/>
        <end position="127"/>
    </location>
</feature>
<evidence type="ECO:0000313" key="10">
    <source>
        <dbReference type="EMBL" id="KAB1632872.1"/>
    </source>
</evidence>
<evidence type="ECO:0000256" key="6">
    <source>
        <dbReference type="ARBA" id="ARBA00022989"/>
    </source>
</evidence>
<evidence type="ECO:0000256" key="3">
    <source>
        <dbReference type="ARBA" id="ARBA00022448"/>
    </source>
</evidence>
<dbReference type="InterPro" id="IPR011701">
    <property type="entry name" value="MFS"/>
</dbReference>
<comment type="subcellular location">
    <subcellularLocation>
        <location evidence="1">Cell membrane</location>
        <topology evidence="1">Multi-pass membrane protein</topology>
    </subcellularLocation>
</comment>